<proteinExistence type="predicted"/>
<keyword evidence="4" id="KW-1185">Reference proteome</keyword>
<reference evidence="3 4" key="1">
    <citation type="journal article" date="2024" name="G3 (Bethesda)">
        <title>Genome assembly of Hibiscus sabdariffa L. provides insights into metabolisms of medicinal natural products.</title>
        <authorList>
            <person name="Kim T."/>
        </authorList>
    </citation>
    <scope>NUCLEOTIDE SEQUENCE [LARGE SCALE GENOMIC DNA]</scope>
    <source>
        <strain evidence="3">TK-2024</strain>
        <tissue evidence="3">Old leaves</tissue>
    </source>
</reference>
<accession>A0ABR2EKY5</accession>
<dbReference type="Proteomes" id="UP001472677">
    <property type="component" value="Unassembled WGS sequence"/>
</dbReference>
<name>A0ABR2EKY5_9ROSI</name>
<dbReference type="PANTHER" id="PTHR45613:SF207">
    <property type="entry name" value="OS08G0300700 PROTEIN"/>
    <property type="match status" value="1"/>
</dbReference>
<keyword evidence="1" id="KW-0677">Repeat</keyword>
<feature type="repeat" description="PPR" evidence="2">
    <location>
        <begin position="6"/>
        <end position="40"/>
    </location>
</feature>
<evidence type="ECO:0000313" key="4">
    <source>
        <dbReference type="Proteomes" id="UP001472677"/>
    </source>
</evidence>
<dbReference type="Gene3D" id="1.25.40.10">
    <property type="entry name" value="Tetratricopeptide repeat domain"/>
    <property type="match status" value="1"/>
</dbReference>
<evidence type="ECO:0008006" key="5">
    <source>
        <dbReference type="Google" id="ProtNLM"/>
    </source>
</evidence>
<dbReference type="EMBL" id="JBBPBM010000012">
    <property type="protein sequence ID" value="KAK8562642.1"/>
    <property type="molecule type" value="Genomic_DNA"/>
</dbReference>
<sequence length="111" mass="12690">MGTRPNKVIYCCLIHALCNLGQQKEARRLLNKMMDSNISLNVITYNILINAYCKEGMILEAIDTEEMVSKAEDIVGMMRKQGIEPTVVTYLALIDGIACKRKWRKLEEYFG</sequence>
<dbReference type="InterPro" id="IPR011990">
    <property type="entry name" value="TPR-like_helical_dom_sf"/>
</dbReference>
<comment type="caution">
    <text evidence="3">The sequence shown here is derived from an EMBL/GenBank/DDBJ whole genome shotgun (WGS) entry which is preliminary data.</text>
</comment>
<dbReference type="InterPro" id="IPR002885">
    <property type="entry name" value="PPR_rpt"/>
</dbReference>
<evidence type="ECO:0000256" key="2">
    <source>
        <dbReference type="PROSITE-ProRule" id="PRU00708"/>
    </source>
</evidence>
<dbReference type="Pfam" id="PF13812">
    <property type="entry name" value="PPR_3"/>
    <property type="match status" value="1"/>
</dbReference>
<feature type="repeat" description="PPR" evidence="2">
    <location>
        <begin position="41"/>
        <end position="71"/>
    </location>
</feature>
<evidence type="ECO:0000256" key="1">
    <source>
        <dbReference type="ARBA" id="ARBA00022737"/>
    </source>
</evidence>
<organism evidence="3 4">
    <name type="scientific">Hibiscus sabdariffa</name>
    <name type="common">roselle</name>
    <dbReference type="NCBI Taxonomy" id="183260"/>
    <lineage>
        <taxon>Eukaryota</taxon>
        <taxon>Viridiplantae</taxon>
        <taxon>Streptophyta</taxon>
        <taxon>Embryophyta</taxon>
        <taxon>Tracheophyta</taxon>
        <taxon>Spermatophyta</taxon>
        <taxon>Magnoliopsida</taxon>
        <taxon>eudicotyledons</taxon>
        <taxon>Gunneridae</taxon>
        <taxon>Pentapetalae</taxon>
        <taxon>rosids</taxon>
        <taxon>malvids</taxon>
        <taxon>Malvales</taxon>
        <taxon>Malvaceae</taxon>
        <taxon>Malvoideae</taxon>
        <taxon>Hibiscus</taxon>
    </lineage>
</organism>
<protein>
    <recommendedName>
        <fullName evidence="5">Pentatricopeptide repeat-containing protein</fullName>
    </recommendedName>
</protein>
<gene>
    <name evidence="3" type="ORF">V6N12_010715</name>
</gene>
<dbReference type="Pfam" id="PF13041">
    <property type="entry name" value="PPR_2"/>
    <property type="match status" value="1"/>
</dbReference>
<evidence type="ECO:0000313" key="3">
    <source>
        <dbReference type="EMBL" id="KAK8562642.1"/>
    </source>
</evidence>
<dbReference type="PANTHER" id="PTHR45613">
    <property type="entry name" value="PENTATRICOPEPTIDE REPEAT-CONTAINING PROTEIN"/>
    <property type="match status" value="1"/>
</dbReference>
<dbReference type="NCBIfam" id="TIGR00756">
    <property type="entry name" value="PPR"/>
    <property type="match status" value="2"/>
</dbReference>
<dbReference type="PROSITE" id="PS51375">
    <property type="entry name" value="PPR"/>
    <property type="match status" value="2"/>
</dbReference>